<dbReference type="PROSITE" id="PS51257">
    <property type="entry name" value="PROKAR_LIPOPROTEIN"/>
    <property type="match status" value="1"/>
</dbReference>
<dbReference type="Gene3D" id="2.130.10.10">
    <property type="entry name" value="YVTN repeat-like/Quinoprotein amine dehydrogenase"/>
    <property type="match status" value="1"/>
</dbReference>
<dbReference type="SUPFAM" id="SSF50998">
    <property type="entry name" value="Quinoprotein alcohol dehydrogenase-like"/>
    <property type="match status" value="1"/>
</dbReference>
<dbReference type="EMBL" id="JBHTBR010000002">
    <property type="protein sequence ID" value="MFC7290173.1"/>
    <property type="molecule type" value="Genomic_DNA"/>
</dbReference>
<dbReference type="InterPro" id="IPR011047">
    <property type="entry name" value="Quinoprotein_ADH-like_sf"/>
</dbReference>
<comment type="caution">
    <text evidence="3">The sequence shown here is derived from an EMBL/GenBank/DDBJ whole genome shotgun (WGS) entry which is preliminary data.</text>
</comment>
<feature type="chain" id="PRO_5045535997" evidence="1">
    <location>
        <begin position="26"/>
        <end position="440"/>
    </location>
</feature>
<proteinExistence type="predicted"/>
<keyword evidence="1" id="KW-0732">Signal</keyword>
<evidence type="ECO:0000313" key="3">
    <source>
        <dbReference type="EMBL" id="MFC7290173.1"/>
    </source>
</evidence>
<dbReference type="InterPro" id="IPR018391">
    <property type="entry name" value="PQQ_b-propeller_rpt"/>
</dbReference>
<reference evidence="4" key="1">
    <citation type="journal article" date="2019" name="Int. J. Syst. Evol. Microbiol.">
        <title>The Global Catalogue of Microorganisms (GCM) 10K type strain sequencing project: providing services to taxonomists for standard genome sequencing and annotation.</title>
        <authorList>
            <consortium name="The Broad Institute Genomics Platform"/>
            <consortium name="The Broad Institute Genome Sequencing Center for Infectious Disease"/>
            <person name="Wu L."/>
            <person name="Ma J."/>
        </authorList>
    </citation>
    <scope>NUCLEOTIDE SEQUENCE [LARGE SCALE GENOMIC DNA]</scope>
    <source>
        <strain evidence="4">CCUG 51308</strain>
    </source>
</reference>
<feature type="domain" description="Pyrrolo-quinoline quinone repeat" evidence="2">
    <location>
        <begin position="123"/>
        <end position="358"/>
    </location>
</feature>
<gene>
    <name evidence="3" type="ORF">ACFQS8_00965</name>
</gene>
<dbReference type="InterPro" id="IPR015943">
    <property type="entry name" value="WD40/YVTN_repeat-like_dom_sf"/>
</dbReference>
<feature type="signal peptide" evidence="1">
    <location>
        <begin position="1"/>
        <end position="25"/>
    </location>
</feature>
<organism evidence="3 4">
    <name type="scientific">Hirschia litorea</name>
    <dbReference type="NCBI Taxonomy" id="1199156"/>
    <lineage>
        <taxon>Bacteria</taxon>
        <taxon>Pseudomonadati</taxon>
        <taxon>Pseudomonadota</taxon>
        <taxon>Alphaproteobacteria</taxon>
        <taxon>Hyphomonadales</taxon>
        <taxon>Hyphomonadaceae</taxon>
        <taxon>Hirschia</taxon>
    </lineage>
</organism>
<sequence>MRNLCKIAMGAVLLFALGACTSAEKKEAEAADRAQRVPLIASDADLEADVDYATMSVYLPTATNEGVWPQSGGNSQKNAGNRVGGVDFKIDWKKGVASGSSRKLRLIATPVATADALYILDSEQTVRAVNLQGNSIWKKKLEPPRKRDKIAIGGGLAVAGDKIIVTSGFGYVVALDINSGTQLWKRETQAPITGSPTIHNGYAYITSSNNEIYVLSLNDGSIAWSDQAIAESARVLSAPSPAIEGDLLAVPFSSGEVIAYVPGNGRRLWTDSLTRGGRFTPISAINDIAGNPVIDSGAVYAASQSGVLVSIDAVSGVRLWEKPFGSIHSPALSGQFLFAISTEGQIACFDKSTGGVVWVKQLRQYKKEKKRKKRIVWSGPVVASDHVILASSTGHVVALDPQTGDVVKELKVGDPVYIEPIVAHERVYLLTDKGDLVAIR</sequence>
<dbReference type="PANTHER" id="PTHR34512:SF30">
    <property type="entry name" value="OUTER MEMBRANE PROTEIN ASSEMBLY FACTOR BAMB"/>
    <property type="match status" value="1"/>
</dbReference>
<evidence type="ECO:0000259" key="2">
    <source>
        <dbReference type="Pfam" id="PF13360"/>
    </source>
</evidence>
<keyword evidence="4" id="KW-1185">Reference proteome</keyword>
<dbReference type="PANTHER" id="PTHR34512">
    <property type="entry name" value="CELL SURFACE PROTEIN"/>
    <property type="match status" value="1"/>
</dbReference>
<protein>
    <submittedName>
        <fullName evidence="3">PQQ-binding-like beta-propeller repeat protein</fullName>
    </submittedName>
</protein>
<dbReference type="InterPro" id="IPR002372">
    <property type="entry name" value="PQQ_rpt_dom"/>
</dbReference>
<feature type="domain" description="Pyrrolo-quinoline quinone repeat" evidence="2">
    <location>
        <begin position="378"/>
        <end position="439"/>
    </location>
</feature>
<name>A0ABW2IGY5_9PROT</name>
<dbReference type="SMART" id="SM00564">
    <property type="entry name" value="PQQ"/>
    <property type="match status" value="7"/>
</dbReference>
<dbReference type="Proteomes" id="UP001596492">
    <property type="component" value="Unassembled WGS sequence"/>
</dbReference>
<evidence type="ECO:0000256" key="1">
    <source>
        <dbReference type="SAM" id="SignalP"/>
    </source>
</evidence>
<evidence type="ECO:0000313" key="4">
    <source>
        <dbReference type="Proteomes" id="UP001596492"/>
    </source>
</evidence>
<dbReference type="RefSeq" id="WP_382164841.1">
    <property type="nucleotide sequence ID" value="NZ_JBHTBR010000002.1"/>
</dbReference>
<dbReference type="Pfam" id="PF13360">
    <property type="entry name" value="PQQ_2"/>
    <property type="match status" value="2"/>
</dbReference>
<accession>A0ABW2IGY5</accession>